<feature type="region of interest" description="Disordered" evidence="1">
    <location>
        <begin position="29"/>
        <end position="61"/>
    </location>
</feature>
<dbReference type="eggNOG" id="ENOG502T96W">
    <property type="taxonomic scope" value="Eukaryota"/>
</dbReference>
<proteinExistence type="predicted"/>
<keyword evidence="3" id="KW-1185">Reference proteome</keyword>
<sequence length="285" mass="33633">MSHLLRRTKKSCLKLLRKISTSKQLFVQRLEDEEQDEDEEEEAEAEAAKEREQQQKEEPMGCNCNPVALNDKQYAYHNNQPQRSVQSQCEDADEEFEEQLEEEPSHLDIQFDLMHYKENVRYLRHTPSNSSLDLQQDREQEQRGFSFSLGSQFDGQYHNLIIREQPPHDDYPIVKWDINGNSLEEEQDVEQPFDLRQHWANFDSRWRQLQALPSGKRLSSSNHSQRSSHHSSACTLETWIDDADEAQNLLQSSQKSKKKQQQQQQQVSSNYNNNNNNYNQCLKSF</sequence>
<dbReference type="PhylomeDB" id="B4KQ77"/>
<reference evidence="2 3" key="1">
    <citation type="journal article" date="2007" name="Nature">
        <title>Evolution of genes and genomes on the Drosophila phylogeny.</title>
        <authorList>
            <consortium name="Drosophila 12 Genomes Consortium"/>
            <person name="Clark A.G."/>
            <person name="Eisen M.B."/>
            <person name="Smith D.R."/>
            <person name="Bergman C.M."/>
            <person name="Oliver B."/>
            <person name="Markow T.A."/>
            <person name="Kaufman T.C."/>
            <person name="Kellis M."/>
            <person name="Gelbart W."/>
            <person name="Iyer V.N."/>
            <person name="Pollard D.A."/>
            <person name="Sackton T.B."/>
            <person name="Larracuente A.M."/>
            <person name="Singh N.D."/>
            <person name="Abad J.P."/>
            <person name="Abt D.N."/>
            <person name="Adryan B."/>
            <person name="Aguade M."/>
            <person name="Akashi H."/>
            <person name="Anderson W.W."/>
            <person name="Aquadro C.F."/>
            <person name="Ardell D.H."/>
            <person name="Arguello R."/>
            <person name="Artieri C.G."/>
            <person name="Barbash D.A."/>
            <person name="Barker D."/>
            <person name="Barsanti P."/>
            <person name="Batterham P."/>
            <person name="Batzoglou S."/>
            <person name="Begun D."/>
            <person name="Bhutkar A."/>
            <person name="Blanco E."/>
            <person name="Bosak S.A."/>
            <person name="Bradley R.K."/>
            <person name="Brand A.D."/>
            <person name="Brent M.R."/>
            <person name="Brooks A.N."/>
            <person name="Brown R.H."/>
            <person name="Butlin R.K."/>
            <person name="Caggese C."/>
            <person name="Calvi B.R."/>
            <person name="Bernardo de Carvalho A."/>
            <person name="Caspi A."/>
            <person name="Castrezana S."/>
            <person name="Celniker S.E."/>
            <person name="Chang J.L."/>
            <person name="Chapple C."/>
            <person name="Chatterji S."/>
            <person name="Chinwalla A."/>
            <person name="Civetta A."/>
            <person name="Clifton S.W."/>
            <person name="Comeron J.M."/>
            <person name="Costello J.C."/>
            <person name="Coyne J.A."/>
            <person name="Daub J."/>
            <person name="David R.G."/>
            <person name="Delcher A.L."/>
            <person name="Delehaunty K."/>
            <person name="Do C.B."/>
            <person name="Ebling H."/>
            <person name="Edwards K."/>
            <person name="Eickbush T."/>
            <person name="Evans J.D."/>
            <person name="Filipski A."/>
            <person name="Findeiss S."/>
            <person name="Freyhult E."/>
            <person name="Fulton L."/>
            <person name="Fulton R."/>
            <person name="Garcia A.C."/>
            <person name="Gardiner A."/>
            <person name="Garfield D.A."/>
            <person name="Garvin B.E."/>
            <person name="Gibson G."/>
            <person name="Gilbert D."/>
            <person name="Gnerre S."/>
            <person name="Godfrey J."/>
            <person name="Good R."/>
            <person name="Gotea V."/>
            <person name="Gravely B."/>
            <person name="Greenberg A.J."/>
            <person name="Griffiths-Jones S."/>
            <person name="Gross S."/>
            <person name="Guigo R."/>
            <person name="Gustafson E.A."/>
            <person name="Haerty W."/>
            <person name="Hahn M.W."/>
            <person name="Halligan D.L."/>
            <person name="Halpern A.L."/>
            <person name="Halter G.M."/>
            <person name="Han M.V."/>
            <person name="Heger A."/>
            <person name="Hillier L."/>
            <person name="Hinrichs A.S."/>
            <person name="Holmes I."/>
            <person name="Hoskins R.A."/>
            <person name="Hubisz M.J."/>
            <person name="Hultmark D."/>
            <person name="Huntley M.A."/>
            <person name="Jaffe D.B."/>
            <person name="Jagadeeshan S."/>
            <person name="Jeck W.R."/>
            <person name="Johnson J."/>
            <person name="Jones C.D."/>
            <person name="Jordan W.C."/>
            <person name="Karpen G.H."/>
            <person name="Kataoka E."/>
            <person name="Keightley P.D."/>
            <person name="Kheradpour P."/>
            <person name="Kirkness E.F."/>
            <person name="Koerich L.B."/>
            <person name="Kristiansen K."/>
            <person name="Kudrna D."/>
            <person name="Kulathinal R.J."/>
            <person name="Kumar S."/>
            <person name="Kwok R."/>
            <person name="Lander E."/>
            <person name="Langley C.H."/>
            <person name="Lapoint R."/>
            <person name="Lazzaro B.P."/>
            <person name="Lee S.J."/>
            <person name="Levesque L."/>
            <person name="Li R."/>
            <person name="Lin C.F."/>
            <person name="Lin M.F."/>
            <person name="Lindblad-Toh K."/>
            <person name="Llopart A."/>
            <person name="Long M."/>
            <person name="Low L."/>
            <person name="Lozovsky E."/>
            <person name="Lu J."/>
            <person name="Luo M."/>
            <person name="Machado C.A."/>
            <person name="Makalowski W."/>
            <person name="Marzo M."/>
            <person name="Matsuda M."/>
            <person name="Matzkin L."/>
            <person name="McAllister B."/>
            <person name="McBride C.S."/>
            <person name="McKernan B."/>
            <person name="McKernan K."/>
            <person name="Mendez-Lago M."/>
            <person name="Minx P."/>
            <person name="Mollenhauer M.U."/>
            <person name="Montooth K."/>
            <person name="Mount S.M."/>
            <person name="Mu X."/>
            <person name="Myers E."/>
            <person name="Negre B."/>
            <person name="Newfeld S."/>
            <person name="Nielsen R."/>
            <person name="Noor M.A."/>
            <person name="O'Grady P."/>
            <person name="Pachter L."/>
            <person name="Papaceit M."/>
            <person name="Parisi M.J."/>
            <person name="Parisi M."/>
            <person name="Parts L."/>
            <person name="Pedersen J.S."/>
            <person name="Pesole G."/>
            <person name="Phillippy A.M."/>
            <person name="Ponting C.P."/>
            <person name="Pop M."/>
            <person name="Porcelli D."/>
            <person name="Powell J.R."/>
            <person name="Prohaska S."/>
            <person name="Pruitt K."/>
            <person name="Puig M."/>
            <person name="Quesneville H."/>
            <person name="Ram K.R."/>
            <person name="Rand D."/>
            <person name="Rasmussen M.D."/>
            <person name="Reed L.K."/>
            <person name="Reenan R."/>
            <person name="Reily A."/>
            <person name="Remington K.A."/>
            <person name="Rieger T.T."/>
            <person name="Ritchie M.G."/>
            <person name="Robin C."/>
            <person name="Rogers Y.H."/>
            <person name="Rohde C."/>
            <person name="Rozas J."/>
            <person name="Rubenfield M.J."/>
            <person name="Ruiz A."/>
            <person name="Russo S."/>
            <person name="Salzberg S.L."/>
            <person name="Sanchez-Gracia A."/>
            <person name="Saranga D.J."/>
            <person name="Sato H."/>
            <person name="Schaeffer S.W."/>
            <person name="Schatz M.C."/>
            <person name="Schlenke T."/>
            <person name="Schwartz R."/>
            <person name="Segarra C."/>
            <person name="Singh R.S."/>
            <person name="Sirot L."/>
            <person name="Sirota M."/>
            <person name="Sisneros N.B."/>
            <person name="Smith C.D."/>
            <person name="Smith T.F."/>
            <person name="Spieth J."/>
            <person name="Stage D.E."/>
            <person name="Stark A."/>
            <person name="Stephan W."/>
            <person name="Strausberg R.L."/>
            <person name="Strempel S."/>
            <person name="Sturgill D."/>
            <person name="Sutton G."/>
            <person name="Sutton G.G."/>
            <person name="Tao W."/>
            <person name="Teichmann S."/>
            <person name="Tobari Y.N."/>
            <person name="Tomimura Y."/>
            <person name="Tsolas J.M."/>
            <person name="Valente V.L."/>
            <person name="Venter E."/>
            <person name="Venter J.C."/>
            <person name="Vicario S."/>
            <person name="Vieira F.G."/>
            <person name="Vilella A.J."/>
            <person name="Villasante A."/>
            <person name="Walenz B."/>
            <person name="Wang J."/>
            <person name="Wasserman M."/>
            <person name="Watts T."/>
            <person name="Wilson D."/>
            <person name="Wilson R.K."/>
            <person name="Wing R.A."/>
            <person name="Wolfner M.F."/>
            <person name="Wong A."/>
            <person name="Wong G.K."/>
            <person name="Wu C.I."/>
            <person name="Wu G."/>
            <person name="Yamamoto D."/>
            <person name="Yang H.P."/>
            <person name="Yang S.P."/>
            <person name="Yorke J.A."/>
            <person name="Yoshida K."/>
            <person name="Zdobnov E."/>
            <person name="Zhang P."/>
            <person name="Zhang Y."/>
            <person name="Zimin A.V."/>
            <person name="Baldwin J."/>
            <person name="Abdouelleil A."/>
            <person name="Abdulkadir J."/>
            <person name="Abebe A."/>
            <person name="Abera B."/>
            <person name="Abreu J."/>
            <person name="Acer S.C."/>
            <person name="Aftuck L."/>
            <person name="Alexander A."/>
            <person name="An P."/>
            <person name="Anderson E."/>
            <person name="Anderson S."/>
            <person name="Arachi H."/>
            <person name="Azer M."/>
            <person name="Bachantsang P."/>
            <person name="Barry A."/>
            <person name="Bayul T."/>
            <person name="Berlin A."/>
            <person name="Bessette D."/>
            <person name="Bloom T."/>
            <person name="Blye J."/>
            <person name="Boguslavskiy L."/>
            <person name="Bonnet C."/>
            <person name="Boukhgalter B."/>
            <person name="Bourzgui I."/>
            <person name="Brown A."/>
            <person name="Cahill P."/>
            <person name="Channer S."/>
            <person name="Cheshatsang Y."/>
            <person name="Chuda L."/>
            <person name="Citroen M."/>
            <person name="Collymore A."/>
            <person name="Cooke P."/>
            <person name="Costello M."/>
            <person name="D'Aco K."/>
            <person name="Daza R."/>
            <person name="De Haan G."/>
            <person name="DeGray S."/>
            <person name="DeMaso C."/>
            <person name="Dhargay N."/>
            <person name="Dooley K."/>
            <person name="Dooley E."/>
            <person name="Doricent M."/>
            <person name="Dorje P."/>
            <person name="Dorjee K."/>
            <person name="Dupes A."/>
            <person name="Elong R."/>
            <person name="Falk J."/>
            <person name="Farina A."/>
            <person name="Faro S."/>
            <person name="Ferguson D."/>
            <person name="Fisher S."/>
            <person name="Foley C.D."/>
            <person name="Franke A."/>
            <person name="Friedrich D."/>
            <person name="Gadbois L."/>
            <person name="Gearin G."/>
            <person name="Gearin C.R."/>
            <person name="Giannoukos G."/>
            <person name="Goode T."/>
            <person name="Graham J."/>
            <person name="Grandbois E."/>
            <person name="Grewal S."/>
            <person name="Gyaltsen K."/>
            <person name="Hafez N."/>
            <person name="Hagos B."/>
            <person name="Hall J."/>
            <person name="Henson C."/>
            <person name="Hollinger A."/>
            <person name="Honan T."/>
            <person name="Huard M.D."/>
            <person name="Hughes L."/>
            <person name="Hurhula B."/>
            <person name="Husby M.E."/>
            <person name="Kamat A."/>
            <person name="Kanga B."/>
            <person name="Kashin S."/>
            <person name="Khazanovich D."/>
            <person name="Kisner P."/>
            <person name="Lance K."/>
            <person name="Lara M."/>
            <person name="Lee W."/>
            <person name="Lennon N."/>
            <person name="Letendre F."/>
            <person name="LeVine R."/>
            <person name="Lipovsky A."/>
            <person name="Liu X."/>
            <person name="Liu J."/>
            <person name="Liu S."/>
            <person name="Lokyitsang T."/>
            <person name="Lokyitsang Y."/>
            <person name="Lubonja R."/>
            <person name="Lui A."/>
            <person name="MacDonald P."/>
            <person name="Magnisalis V."/>
            <person name="Maru K."/>
            <person name="Matthews C."/>
            <person name="McCusker W."/>
            <person name="McDonough S."/>
            <person name="Mehta T."/>
            <person name="Meldrim J."/>
            <person name="Meneus L."/>
            <person name="Mihai O."/>
            <person name="Mihalev A."/>
            <person name="Mihova T."/>
            <person name="Mittelman R."/>
            <person name="Mlenga V."/>
            <person name="Montmayeur A."/>
            <person name="Mulrain L."/>
            <person name="Navidi A."/>
            <person name="Naylor J."/>
            <person name="Negash T."/>
            <person name="Nguyen T."/>
            <person name="Nguyen N."/>
            <person name="Nicol R."/>
            <person name="Norbu C."/>
            <person name="Norbu N."/>
            <person name="Novod N."/>
            <person name="O'Neill B."/>
            <person name="Osman S."/>
            <person name="Markiewicz E."/>
            <person name="Oyono O.L."/>
            <person name="Patti C."/>
            <person name="Phunkhang P."/>
            <person name="Pierre F."/>
            <person name="Priest M."/>
            <person name="Raghuraman S."/>
            <person name="Rege F."/>
            <person name="Reyes R."/>
            <person name="Rise C."/>
            <person name="Rogov P."/>
            <person name="Ross K."/>
            <person name="Ryan E."/>
            <person name="Settipalli S."/>
            <person name="Shea T."/>
            <person name="Sherpa N."/>
            <person name="Shi L."/>
            <person name="Shih D."/>
            <person name="Sparrow T."/>
            <person name="Spaulding J."/>
            <person name="Stalker J."/>
            <person name="Stange-Thomann N."/>
            <person name="Stavropoulos S."/>
            <person name="Stone C."/>
            <person name="Strader C."/>
            <person name="Tesfaye S."/>
            <person name="Thomson T."/>
            <person name="Thoulutsang Y."/>
            <person name="Thoulutsang D."/>
            <person name="Topham K."/>
            <person name="Topping I."/>
            <person name="Tsamla T."/>
            <person name="Vassiliev H."/>
            <person name="Vo A."/>
            <person name="Wangchuk T."/>
            <person name="Wangdi T."/>
            <person name="Weiand M."/>
            <person name="Wilkinson J."/>
            <person name="Wilson A."/>
            <person name="Yadav S."/>
            <person name="Young G."/>
            <person name="Yu Q."/>
            <person name="Zembek L."/>
            <person name="Zhong D."/>
            <person name="Zimmer A."/>
            <person name="Zwirko Z."/>
            <person name="Jaffe D.B."/>
            <person name="Alvarez P."/>
            <person name="Brockman W."/>
            <person name="Butler J."/>
            <person name="Chin C."/>
            <person name="Gnerre S."/>
            <person name="Grabherr M."/>
            <person name="Kleber M."/>
            <person name="Mauceli E."/>
            <person name="MacCallum I."/>
        </authorList>
    </citation>
    <scope>NUCLEOTIDE SEQUENCE [LARGE SCALE GENOMIC DNA]</scope>
    <source>
        <strain evidence="3">Tucson 15081-1352.22</strain>
    </source>
</reference>
<dbReference type="Proteomes" id="UP000009192">
    <property type="component" value="Unassembled WGS sequence"/>
</dbReference>
<feature type="compositionally biased region" description="Low complexity" evidence="1">
    <location>
        <begin position="261"/>
        <end position="276"/>
    </location>
</feature>
<feature type="compositionally biased region" description="Acidic residues" evidence="1">
    <location>
        <begin position="31"/>
        <end position="45"/>
    </location>
</feature>
<evidence type="ECO:0000256" key="1">
    <source>
        <dbReference type="SAM" id="MobiDB-lite"/>
    </source>
</evidence>
<organism evidence="2 3">
    <name type="scientific">Drosophila mojavensis</name>
    <name type="common">Fruit fly</name>
    <dbReference type="NCBI Taxonomy" id="7230"/>
    <lineage>
        <taxon>Eukaryota</taxon>
        <taxon>Metazoa</taxon>
        <taxon>Ecdysozoa</taxon>
        <taxon>Arthropoda</taxon>
        <taxon>Hexapoda</taxon>
        <taxon>Insecta</taxon>
        <taxon>Pterygota</taxon>
        <taxon>Neoptera</taxon>
        <taxon>Endopterygota</taxon>
        <taxon>Diptera</taxon>
        <taxon>Brachycera</taxon>
        <taxon>Muscomorpha</taxon>
        <taxon>Ephydroidea</taxon>
        <taxon>Drosophilidae</taxon>
        <taxon>Drosophila</taxon>
    </lineage>
</organism>
<feature type="compositionally biased region" description="Basic and acidic residues" evidence="1">
    <location>
        <begin position="46"/>
        <end position="59"/>
    </location>
</feature>
<gene>
    <name evidence="2" type="primary">Dmoj\GI19173</name>
    <name evidence="2" type="ORF">Dmoj_GI19173</name>
</gene>
<evidence type="ECO:0000313" key="2">
    <source>
        <dbReference type="EMBL" id="EDW09205.1"/>
    </source>
</evidence>
<dbReference type="KEGG" id="dmo:Dmoj_GI19173"/>
<dbReference type="FunCoup" id="B4KQ77">
    <property type="interactions" value="21"/>
</dbReference>
<evidence type="ECO:0000313" key="3">
    <source>
        <dbReference type="Proteomes" id="UP000009192"/>
    </source>
</evidence>
<dbReference type="HOGENOM" id="CLU_1046841_0_0_1"/>
<feature type="region of interest" description="Disordered" evidence="1">
    <location>
        <begin position="251"/>
        <end position="276"/>
    </location>
</feature>
<dbReference type="EMBL" id="CH933808">
    <property type="protein sequence ID" value="EDW09205.1"/>
    <property type="molecule type" value="Genomic_DNA"/>
</dbReference>
<dbReference type="OMA" id="CTLETWI"/>
<accession>B4KQ77</accession>
<protein>
    <submittedName>
        <fullName evidence="2">Uncharacterized protein</fullName>
    </submittedName>
</protein>
<dbReference type="OrthoDB" id="8034177at2759"/>
<dbReference type="InParanoid" id="B4KQ77"/>
<name>B4KQ77_DROMO</name>
<dbReference type="AlphaFoldDB" id="B4KQ77"/>